<reference evidence="1" key="1">
    <citation type="submission" date="2021-02" db="EMBL/GenBank/DDBJ databases">
        <title>Fulvivirga sp. S481 isolated from sea water.</title>
        <authorList>
            <person name="Bae S.S."/>
            <person name="Baek K."/>
        </authorList>
    </citation>
    <scope>NUCLEOTIDE SEQUENCE</scope>
    <source>
        <strain evidence="1">S481</strain>
    </source>
</reference>
<accession>A0A975A0A7</accession>
<evidence type="ECO:0000313" key="2">
    <source>
        <dbReference type="Proteomes" id="UP000662783"/>
    </source>
</evidence>
<proteinExistence type="predicted"/>
<organism evidence="1 2">
    <name type="scientific">Fulvivirga lutea</name>
    <dbReference type="NCBI Taxonomy" id="2810512"/>
    <lineage>
        <taxon>Bacteria</taxon>
        <taxon>Pseudomonadati</taxon>
        <taxon>Bacteroidota</taxon>
        <taxon>Cytophagia</taxon>
        <taxon>Cytophagales</taxon>
        <taxon>Fulvivirgaceae</taxon>
        <taxon>Fulvivirga</taxon>
    </lineage>
</organism>
<protein>
    <submittedName>
        <fullName evidence="1">DUF4249 domain-containing protein</fullName>
    </submittedName>
</protein>
<dbReference type="EMBL" id="CP070608">
    <property type="protein sequence ID" value="QSE97056.1"/>
    <property type="molecule type" value="Genomic_DNA"/>
</dbReference>
<dbReference type="KEGG" id="fuv:JR347_15890"/>
<dbReference type="Proteomes" id="UP000662783">
    <property type="component" value="Chromosome"/>
</dbReference>
<keyword evidence="2" id="KW-1185">Reference proteome</keyword>
<dbReference type="AlphaFoldDB" id="A0A975A0A7"/>
<gene>
    <name evidence="1" type="ORF">JR347_15890</name>
</gene>
<dbReference type="Pfam" id="PF14054">
    <property type="entry name" value="DUF4249"/>
    <property type="match status" value="1"/>
</dbReference>
<dbReference type="InterPro" id="IPR025345">
    <property type="entry name" value="DUF4249"/>
</dbReference>
<name>A0A975A0A7_9BACT</name>
<dbReference type="RefSeq" id="WP_205721569.1">
    <property type="nucleotide sequence ID" value="NZ_CP070608.1"/>
</dbReference>
<dbReference type="PROSITE" id="PS51257">
    <property type="entry name" value="PROKAR_LIPOPROTEIN"/>
    <property type="match status" value="1"/>
</dbReference>
<evidence type="ECO:0000313" key="1">
    <source>
        <dbReference type="EMBL" id="QSE97056.1"/>
    </source>
</evidence>
<sequence>MKKFSLYIVFISFLFACEETIDVDLKDAPPAYVVDAWINDKMETQVIRLTLTQPYFDAGEYESVTGANITVTSENKTFEFIETDPGYYEWNPVTSADRIETIGSRYQLNVNVDGEQFFAESELRRVPPVDSIKYTYKEERNQFQPEGYYGEFLATDPVGSGDTYWIKAYKNGELLNNPFDLNIAYDAGFNEGGNIDGVVFIQPIQDAVTPLNEDLDEIVPYVPGDSLHVEIHSVTHEAFAFLQQVQIQTQRDGGFDEIFAEPLENVSSNIIKQNTTSNVQVIGFFNVSAVSGRGRKLVE</sequence>